<dbReference type="OrthoDB" id="248146at2759"/>
<feature type="compositionally biased region" description="Basic and acidic residues" evidence="1">
    <location>
        <begin position="51"/>
        <end position="65"/>
    </location>
</feature>
<feature type="region of interest" description="Disordered" evidence="1">
    <location>
        <begin position="204"/>
        <end position="224"/>
    </location>
</feature>
<dbReference type="AlphaFoldDB" id="A0A061J8X8"/>
<evidence type="ECO:0000313" key="3">
    <source>
        <dbReference type="Proteomes" id="UP000031737"/>
    </source>
</evidence>
<dbReference type="VEuPathDB" id="TriTrypDB:TRSC58_00887"/>
<evidence type="ECO:0000313" key="2">
    <source>
        <dbReference type="EMBL" id="ESL11364.1"/>
    </source>
</evidence>
<dbReference type="Proteomes" id="UP000031737">
    <property type="component" value="Unassembled WGS sequence"/>
</dbReference>
<feature type="compositionally biased region" description="Basic and acidic residues" evidence="1">
    <location>
        <begin position="126"/>
        <end position="135"/>
    </location>
</feature>
<feature type="region of interest" description="Disordered" evidence="1">
    <location>
        <begin position="115"/>
        <end position="162"/>
    </location>
</feature>
<reference evidence="2 3" key="1">
    <citation type="submission" date="2013-07" db="EMBL/GenBank/DDBJ databases">
        <authorList>
            <person name="Stoco P.H."/>
            <person name="Wagner G."/>
            <person name="Gerber A."/>
            <person name="Zaha A."/>
            <person name="Thompson C."/>
            <person name="Bartholomeu D.C."/>
            <person name="Luckemeyer D.D."/>
            <person name="Bahia D."/>
            <person name="Loreto E."/>
            <person name="Prestes E.B."/>
            <person name="Lima F.M."/>
            <person name="Rodrigues-Luiz G."/>
            <person name="Vallejo G.A."/>
            <person name="Filho J.F."/>
            <person name="Monteiro K.M."/>
            <person name="Tyler K.M."/>
            <person name="de Almeida L.G."/>
            <person name="Ortiz M.F."/>
            <person name="Siervo M.A."/>
            <person name="de Moraes M.H."/>
            <person name="Cunha O.L."/>
            <person name="Mendonca-Neto R."/>
            <person name="Silva R."/>
            <person name="Teixeira S.M."/>
            <person name="Murta S.M."/>
            <person name="Sincero T.C."/>
            <person name="Mendes T.A."/>
            <person name="Urmenyi T.P."/>
            <person name="Silva V.G."/>
            <person name="da Rocha W.D."/>
            <person name="Andersson B."/>
            <person name="Romanha A.J."/>
            <person name="Steindel M."/>
            <person name="de Vasconcelos A.T."/>
            <person name="Grisard E.C."/>
        </authorList>
    </citation>
    <scope>NUCLEOTIDE SEQUENCE [LARGE SCALE GENOMIC DNA]</scope>
    <source>
        <strain evidence="2 3">SC58</strain>
    </source>
</reference>
<organism evidence="2 3">
    <name type="scientific">Trypanosoma rangeli SC58</name>
    <dbReference type="NCBI Taxonomy" id="429131"/>
    <lineage>
        <taxon>Eukaryota</taxon>
        <taxon>Discoba</taxon>
        <taxon>Euglenozoa</taxon>
        <taxon>Kinetoplastea</taxon>
        <taxon>Metakinetoplastina</taxon>
        <taxon>Trypanosomatida</taxon>
        <taxon>Trypanosomatidae</taxon>
        <taxon>Trypanosoma</taxon>
        <taxon>Herpetosoma</taxon>
    </lineage>
</organism>
<feature type="compositionally biased region" description="Basic and acidic residues" evidence="1">
    <location>
        <begin position="206"/>
        <end position="222"/>
    </location>
</feature>
<feature type="region of interest" description="Disordered" evidence="1">
    <location>
        <begin position="51"/>
        <end position="77"/>
    </location>
</feature>
<dbReference type="EMBL" id="AUPL01000887">
    <property type="protein sequence ID" value="ESL11364.1"/>
    <property type="molecule type" value="Genomic_DNA"/>
</dbReference>
<keyword evidence="3" id="KW-1185">Reference proteome</keyword>
<evidence type="ECO:0000256" key="1">
    <source>
        <dbReference type="SAM" id="MobiDB-lite"/>
    </source>
</evidence>
<protein>
    <submittedName>
        <fullName evidence="2">Uncharacterized protein</fullName>
    </submittedName>
</protein>
<gene>
    <name evidence="2" type="ORF">TRSC58_00887</name>
</gene>
<sequence length="792" mass="89753">MSLHEVKDVLLSESVVRLPRQYDATNFLQLCSLNEQYRILASICRSESQRPLRRSDDDCSAHHSDGSVNATEKAEQQHDGIPDVYYSARLLAFMSGCGQETGALNILKKESLRQQQQREKEEEEQREQLRRCKDQEETEAEASGRPQYAQEEGEKGGGYETANQELLYDEEGGYYYDSYSYYDAEGNHCNFEEASAQVQEAVVEGMPRESQHSNELHSESDAKQLSCRGDSLAAELSRPVSDGVESKFPTPLRVVPDESQPALSYFFRGVCTVKRVFQVLEQSLTPVDVFLRDNDLFPSISVCAVVNSNTASEGTVEKMCPECIHVLATRQHLHIVYVPTPFSKGREQHVVDEQGESMGVVAPLLDFTMPSGVLVSIPLHSWYGSCTTFYGALGDGRVLFEMHVAPSQDVATTDQGNGMTLSMIFGISPDSSFRAAPLASRLIECHQQRVLHHLAKSGGNLKELLPLQLVNANSGGLDASDTLQPLFSYSASLLCKDADNTYNINTMDELVYDAASNSVFFCKERRATEREERGLEEALYFARNMEPPQWRFLREALDRVQQQESEEREKLNADAWAFYRHDHQPSFHCIAFFILPLLRMQEASMVELQKTEQRQRERLLQQFSDRRRQVYAEETRRRLDEQFTFERRLRLLQCSIDLDVLVEREKAMRAMTERDEVLERYSGGLQECLLTLLIFQRMGKTRQVTPVKEEGVIVVDGRGGKRALTQMEKRLGREVNPSQDPQQKRRVLGHSAQSLTVDDFVRMVADGHRGPPCHVPRTSATVTLSSHGVAMK</sequence>
<comment type="caution">
    <text evidence="2">The sequence shown here is derived from an EMBL/GenBank/DDBJ whole genome shotgun (WGS) entry which is preliminary data.</text>
</comment>
<accession>A0A061J8X8</accession>
<name>A0A061J8X8_TRYRA</name>
<proteinExistence type="predicted"/>